<dbReference type="Pfam" id="PF19886">
    <property type="entry name" value="DUF6359"/>
    <property type="match status" value="1"/>
</dbReference>
<feature type="domain" description="Endonuclease YhcR N-terminal" evidence="1">
    <location>
        <begin position="54"/>
        <end position="162"/>
    </location>
</feature>
<accession>A0AAW3FIV1</accession>
<evidence type="ECO:0000313" key="3">
    <source>
        <dbReference type="Proteomes" id="UP000029533"/>
    </source>
</evidence>
<sequence length="166" mass="18920">MKLYKLFFLVLCALFFVNCEKSVVDDVDHKRHKTEDVDNGESDSVDSSAISHIYTIAEFQHDIPEGKVVTVSGYIVGACSKHIKNAEWEYPFTYDNAILLADDRGETSPEQVIAIQLASKLLKEELGLKSNPDNYGKKIFFRGVKHKYLGVFGIKKNIYDYGWMEE</sequence>
<organism evidence="2 3">
    <name type="scientific">Prevotella histicola JCM 15637 = DNF00424</name>
    <dbReference type="NCBI Taxonomy" id="1236504"/>
    <lineage>
        <taxon>Bacteria</taxon>
        <taxon>Pseudomonadati</taxon>
        <taxon>Bacteroidota</taxon>
        <taxon>Bacteroidia</taxon>
        <taxon>Bacteroidales</taxon>
        <taxon>Prevotellaceae</taxon>
        <taxon>Prevotella</taxon>
    </lineage>
</organism>
<dbReference type="EMBL" id="JRNJ01000001">
    <property type="protein sequence ID" value="KGF31238.1"/>
    <property type="molecule type" value="Genomic_DNA"/>
</dbReference>
<name>A0AAW3FIV1_9BACT</name>
<evidence type="ECO:0000313" key="2">
    <source>
        <dbReference type="EMBL" id="KGF31238.1"/>
    </source>
</evidence>
<proteinExistence type="predicted"/>
<evidence type="ECO:0000259" key="1">
    <source>
        <dbReference type="Pfam" id="PF19886"/>
    </source>
</evidence>
<gene>
    <name evidence="2" type="ORF">HMPREF2132_00110</name>
</gene>
<dbReference type="AlphaFoldDB" id="A0AAW3FIV1"/>
<comment type="caution">
    <text evidence="2">The sequence shown here is derived from an EMBL/GenBank/DDBJ whole genome shotgun (WGS) entry which is preliminary data.</text>
</comment>
<dbReference type="Proteomes" id="UP000029533">
    <property type="component" value="Unassembled WGS sequence"/>
</dbReference>
<reference evidence="2 3" key="1">
    <citation type="submission" date="2014-07" db="EMBL/GenBank/DDBJ databases">
        <authorList>
            <person name="McCorrison J."/>
            <person name="Sanka R."/>
            <person name="Torralba M."/>
            <person name="Gillis M."/>
            <person name="Haft D.H."/>
            <person name="Methe B."/>
            <person name="Sutton G."/>
            <person name="Nelson K.E."/>
        </authorList>
    </citation>
    <scope>NUCLEOTIDE SEQUENCE [LARGE SCALE GENOMIC DNA]</scope>
    <source>
        <strain evidence="2 3">DNF00424</strain>
    </source>
</reference>
<dbReference type="InterPro" id="IPR045939">
    <property type="entry name" value="YhcR_N"/>
</dbReference>
<protein>
    <recommendedName>
        <fullName evidence="1">Endonuclease YhcR N-terminal domain-containing protein</fullName>
    </recommendedName>
</protein>